<dbReference type="PANTHER" id="PTHR35006:SF2">
    <property type="entry name" value="GLYOXALASE FAMILY PROTEIN (AFU_ORTHOLOGUE AFUA_5G14830)"/>
    <property type="match status" value="1"/>
</dbReference>
<gene>
    <name evidence="2" type="ORF">MLD63_14750</name>
</gene>
<organism evidence="2 3">
    <name type="scientific">Paracoccus albicereus</name>
    <dbReference type="NCBI Taxonomy" id="2922394"/>
    <lineage>
        <taxon>Bacteria</taxon>
        <taxon>Pseudomonadati</taxon>
        <taxon>Pseudomonadota</taxon>
        <taxon>Alphaproteobacteria</taxon>
        <taxon>Rhodobacterales</taxon>
        <taxon>Paracoccaceae</taxon>
        <taxon>Paracoccus</taxon>
    </lineage>
</organism>
<dbReference type="CDD" id="cd07262">
    <property type="entry name" value="VOC_like"/>
    <property type="match status" value="1"/>
</dbReference>
<keyword evidence="3" id="KW-1185">Reference proteome</keyword>
<dbReference type="PROSITE" id="PS51819">
    <property type="entry name" value="VOC"/>
    <property type="match status" value="1"/>
</dbReference>
<proteinExistence type="predicted"/>
<evidence type="ECO:0000313" key="3">
    <source>
        <dbReference type="Proteomes" id="UP001203945"/>
    </source>
</evidence>
<evidence type="ECO:0000259" key="1">
    <source>
        <dbReference type="PROSITE" id="PS51819"/>
    </source>
</evidence>
<dbReference type="RefSeq" id="WP_255330682.1">
    <property type="nucleotide sequence ID" value="NZ_JAKZEU010000005.1"/>
</dbReference>
<protein>
    <submittedName>
        <fullName evidence="2">VOC family protein</fullName>
    </submittedName>
</protein>
<reference evidence="2 3" key="1">
    <citation type="submission" date="2022-03" db="EMBL/GenBank/DDBJ databases">
        <authorList>
            <person name="He Y."/>
        </authorList>
    </citation>
    <scope>NUCLEOTIDE SEQUENCE [LARGE SCALE GENOMIC DNA]</scope>
    <source>
        <strain evidence="2 3">TK19116</strain>
    </source>
</reference>
<sequence length="138" mass="15786">MRYYQGRLIDHVHLRVRDFARSADFYCAIFEALGIDGRARLSRDWLELDELFIDAADVDHPPSLVHLCFQASDRDAVDRFHAFGLNAGGRDNGKPGWRDYHPGYYAAFLLDPDGSNIEAKLDDRVTRRTSDAIGLDWD</sequence>
<dbReference type="PANTHER" id="PTHR35006">
    <property type="entry name" value="GLYOXALASE FAMILY PROTEIN (AFU_ORTHOLOGUE AFUA_5G14830)"/>
    <property type="match status" value="1"/>
</dbReference>
<comment type="caution">
    <text evidence="2">The sequence shown here is derived from an EMBL/GenBank/DDBJ whole genome shotgun (WGS) entry which is preliminary data.</text>
</comment>
<dbReference type="InterPro" id="IPR029068">
    <property type="entry name" value="Glyas_Bleomycin-R_OHBP_Dase"/>
</dbReference>
<accession>A0ABT1MTN3</accession>
<dbReference type="Proteomes" id="UP001203945">
    <property type="component" value="Unassembled WGS sequence"/>
</dbReference>
<name>A0ABT1MTN3_9RHOB</name>
<dbReference type="SUPFAM" id="SSF54593">
    <property type="entry name" value="Glyoxalase/Bleomycin resistance protein/Dihydroxybiphenyl dioxygenase"/>
    <property type="match status" value="1"/>
</dbReference>
<evidence type="ECO:0000313" key="2">
    <source>
        <dbReference type="EMBL" id="MCQ0971680.1"/>
    </source>
</evidence>
<dbReference type="InterPro" id="IPR037523">
    <property type="entry name" value="VOC_core"/>
</dbReference>
<dbReference type="EMBL" id="JAKZEU010000005">
    <property type="protein sequence ID" value="MCQ0971680.1"/>
    <property type="molecule type" value="Genomic_DNA"/>
</dbReference>
<feature type="domain" description="VOC" evidence="1">
    <location>
        <begin position="8"/>
        <end position="122"/>
    </location>
</feature>
<dbReference type="Gene3D" id="3.10.180.10">
    <property type="entry name" value="2,3-Dihydroxybiphenyl 1,2-Dioxygenase, domain 1"/>
    <property type="match status" value="1"/>
</dbReference>